<dbReference type="AlphaFoldDB" id="A0AAI8G5U1"/>
<feature type="transmembrane region" description="Helical" evidence="1">
    <location>
        <begin position="217"/>
        <end position="235"/>
    </location>
</feature>
<keyword evidence="1" id="KW-0472">Membrane</keyword>
<organism evidence="2 3">
    <name type="scientific">Myroides odoratimimus</name>
    <dbReference type="NCBI Taxonomy" id="76832"/>
    <lineage>
        <taxon>Bacteria</taxon>
        <taxon>Pseudomonadati</taxon>
        <taxon>Bacteroidota</taxon>
        <taxon>Flavobacteriia</taxon>
        <taxon>Flavobacteriales</taxon>
        <taxon>Flavobacteriaceae</taxon>
        <taxon>Myroides</taxon>
    </lineage>
</organism>
<gene>
    <name evidence="2" type="ORF">AS202_14970</name>
</gene>
<reference evidence="2 3" key="1">
    <citation type="journal article" date="2016" name="J. Zhejiang Univ. Sci. B">
        <title>Antibiotic resistance mechanisms of Myroides sp.</title>
        <authorList>
            <person name="Hu S."/>
            <person name="Yuan S."/>
            <person name="Qu H."/>
            <person name="Jiang T."/>
            <person name="Zhou Y."/>
            <person name="Wang M."/>
            <person name="Ming D."/>
        </authorList>
    </citation>
    <scope>NUCLEOTIDE SEQUENCE [LARGE SCALE GENOMIC DNA]</scope>
    <source>
        <strain evidence="2 3">PR63039</strain>
    </source>
</reference>
<dbReference type="KEGG" id="mod:AS202_14970"/>
<feature type="transmembrane region" description="Helical" evidence="1">
    <location>
        <begin position="27"/>
        <end position="54"/>
    </location>
</feature>
<dbReference type="RefSeq" id="WP_006260127.1">
    <property type="nucleotide sequence ID" value="NZ_JACAGO010000018.1"/>
</dbReference>
<evidence type="ECO:0000256" key="1">
    <source>
        <dbReference type="SAM" id="Phobius"/>
    </source>
</evidence>
<accession>A0AAI8G5U1</accession>
<dbReference type="EMBL" id="CP013690">
    <property type="protein sequence ID" value="ALU27380.1"/>
    <property type="molecule type" value="Genomic_DNA"/>
</dbReference>
<dbReference type="Proteomes" id="UP000069030">
    <property type="component" value="Chromosome"/>
</dbReference>
<evidence type="ECO:0000313" key="2">
    <source>
        <dbReference type="EMBL" id="ALU27380.1"/>
    </source>
</evidence>
<sequence>MLFLYIRRMQKNCQKDFSPLYSKDNVLLTWIFNISGGALLVSLFILLALLPLLVSTQIKTLVIIGLFYYPIWAIVLYRFYRYIKSKMAVAIRNIKIDDQGIHFSKKDGSTAEILYDQLGHSYRSEYYDVYLVPVNKTWRLAVGIDGVQTEVVFDGADVGSVYQIKNARALRAKFIEGIVRFRPDLKIDPSIFKEFSIHPQDFTFDGKRYMKHIGQGVLIISGILVVSVLLGLLIIKLS</sequence>
<name>A0AAI8G5U1_9FLAO</name>
<keyword evidence="1" id="KW-1133">Transmembrane helix</keyword>
<feature type="transmembrane region" description="Helical" evidence="1">
    <location>
        <begin position="60"/>
        <end position="80"/>
    </location>
</feature>
<proteinExistence type="predicted"/>
<keyword evidence="1" id="KW-0812">Transmembrane</keyword>
<protein>
    <submittedName>
        <fullName evidence="2">Uncharacterized protein</fullName>
    </submittedName>
</protein>
<evidence type="ECO:0000313" key="3">
    <source>
        <dbReference type="Proteomes" id="UP000069030"/>
    </source>
</evidence>